<keyword evidence="7" id="KW-0812">Transmembrane</keyword>
<evidence type="ECO:0000256" key="1">
    <source>
        <dbReference type="ARBA" id="ARBA00009258"/>
    </source>
</evidence>
<dbReference type="Pfam" id="PF01728">
    <property type="entry name" value="FtsJ"/>
    <property type="match status" value="1"/>
</dbReference>
<dbReference type="Proteomes" id="UP000289738">
    <property type="component" value="Chromosome B10"/>
</dbReference>
<evidence type="ECO:0000256" key="3">
    <source>
        <dbReference type="ARBA" id="ARBA00022603"/>
    </source>
</evidence>
<reference evidence="9 10" key="1">
    <citation type="submission" date="2019-01" db="EMBL/GenBank/DDBJ databases">
        <title>Sequencing of cultivated peanut Arachis hypogaea provides insights into genome evolution and oil improvement.</title>
        <authorList>
            <person name="Chen X."/>
        </authorList>
    </citation>
    <scope>NUCLEOTIDE SEQUENCE [LARGE SCALE GENOMIC DNA]</scope>
    <source>
        <strain evidence="10">cv. Fuhuasheng</strain>
        <tissue evidence="9">Leaves</tissue>
    </source>
</reference>
<dbReference type="InterPro" id="IPR002877">
    <property type="entry name" value="RNA_MeTrfase_FtsJ_dom"/>
</dbReference>
<dbReference type="PANTHER" id="PTHR10920:SF18">
    <property type="entry name" value="RRNA METHYLTRANSFERASE 2, MITOCHONDRIAL"/>
    <property type="match status" value="1"/>
</dbReference>
<gene>
    <name evidence="9" type="ORF">Ahy_B10g104652</name>
</gene>
<name>A0A444X661_ARAHY</name>
<evidence type="ECO:0000256" key="2">
    <source>
        <dbReference type="ARBA" id="ARBA00022552"/>
    </source>
</evidence>
<keyword evidence="5" id="KW-0949">S-adenosyl-L-methionine</keyword>
<feature type="transmembrane region" description="Helical" evidence="7">
    <location>
        <begin position="132"/>
        <end position="153"/>
    </location>
</feature>
<comment type="caution">
    <text evidence="9">The sequence shown here is derived from an EMBL/GenBank/DDBJ whole genome shotgun (WGS) entry which is preliminary data.</text>
</comment>
<dbReference type="InterPro" id="IPR050082">
    <property type="entry name" value="RNA_methyltr_RlmE"/>
</dbReference>
<keyword evidence="4" id="KW-0808">Transferase</keyword>
<dbReference type="GO" id="GO:0008650">
    <property type="term" value="F:rRNA (uridine-2'-O-)-methyltransferase activity"/>
    <property type="evidence" value="ECO:0007669"/>
    <property type="project" value="TreeGrafter"/>
</dbReference>
<keyword evidence="10" id="KW-1185">Reference proteome</keyword>
<organism evidence="9 10">
    <name type="scientific">Arachis hypogaea</name>
    <name type="common">Peanut</name>
    <dbReference type="NCBI Taxonomy" id="3818"/>
    <lineage>
        <taxon>Eukaryota</taxon>
        <taxon>Viridiplantae</taxon>
        <taxon>Streptophyta</taxon>
        <taxon>Embryophyta</taxon>
        <taxon>Tracheophyta</taxon>
        <taxon>Spermatophyta</taxon>
        <taxon>Magnoliopsida</taxon>
        <taxon>eudicotyledons</taxon>
        <taxon>Gunneridae</taxon>
        <taxon>Pentapetalae</taxon>
        <taxon>rosids</taxon>
        <taxon>fabids</taxon>
        <taxon>Fabales</taxon>
        <taxon>Fabaceae</taxon>
        <taxon>Papilionoideae</taxon>
        <taxon>50 kb inversion clade</taxon>
        <taxon>dalbergioids sensu lato</taxon>
        <taxon>Dalbergieae</taxon>
        <taxon>Pterocarpus clade</taxon>
        <taxon>Arachis</taxon>
    </lineage>
</organism>
<keyword evidence="7" id="KW-0472">Membrane</keyword>
<proteinExistence type="inferred from homology"/>
<evidence type="ECO:0000313" key="10">
    <source>
        <dbReference type="Proteomes" id="UP000289738"/>
    </source>
</evidence>
<evidence type="ECO:0000256" key="4">
    <source>
        <dbReference type="ARBA" id="ARBA00022679"/>
    </source>
</evidence>
<evidence type="ECO:0000256" key="7">
    <source>
        <dbReference type="SAM" id="Phobius"/>
    </source>
</evidence>
<evidence type="ECO:0000256" key="6">
    <source>
        <dbReference type="ARBA" id="ARBA00041184"/>
    </source>
</evidence>
<feature type="domain" description="Ribosomal RNA methyltransferase FtsJ" evidence="8">
    <location>
        <begin position="21"/>
        <end position="81"/>
    </location>
</feature>
<accession>A0A444X661</accession>
<feature type="transmembrane region" description="Helical" evidence="7">
    <location>
        <begin position="107"/>
        <end position="126"/>
    </location>
</feature>
<dbReference type="Gene3D" id="3.40.50.150">
    <property type="entry name" value="Vaccinia Virus protein VP39"/>
    <property type="match status" value="1"/>
</dbReference>
<comment type="similarity">
    <text evidence="1">Belongs to the class I-like SAM-binding methyltransferase superfamily. RNA methyltransferase RlmE family.</text>
</comment>
<dbReference type="SUPFAM" id="SSF53335">
    <property type="entry name" value="S-adenosyl-L-methionine-dependent methyltransferases"/>
    <property type="match status" value="1"/>
</dbReference>
<evidence type="ECO:0000256" key="5">
    <source>
        <dbReference type="ARBA" id="ARBA00022691"/>
    </source>
</evidence>
<dbReference type="InterPro" id="IPR029063">
    <property type="entry name" value="SAM-dependent_MTases_sf"/>
</dbReference>
<evidence type="ECO:0000259" key="8">
    <source>
        <dbReference type="Pfam" id="PF01728"/>
    </source>
</evidence>
<dbReference type="EMBL" id="SDMP01000020">
    <property type="protein sequence ID" value="RYQ85158.1"/>
    <property type="molecule type" value="Genomic_DNA"/>
</dbReference>
<dbReference type="AlphaFoldDB" id="A0A444X661"/>
<evidence type="ECO:0000313" key="9">
    <source>
        <dbReference type="EMBL" id="RYQ85158.1"/>
    </source>
</evidence>
<dbReference type="PANTHER" id="PTHR10920">
    <property type="entry name" value="RIBOSOMAL RNA METHYLTRANSFERASE"/>
    <property type="match status" value="1"/>
</dbReference>
<sequence>MGGGAAGAPDFFYKEAQRLGYVARSAFKLVQIQKQHKLIKAGSSVLDLGCAPGAWLQVACQSLGPPNHGGSVLGINLKVTQTSISLFHGNTADIVEMFFSRLRMVPVIALVGFELFNRGFLVVHITPAPLTALLIVGSCIEIGIPMLILFIALSQDKGITRQSHPKLKEALMITMPSNLKQGQDAHNTGIHGPCLSKVLLEHV</sequence>
<keyword evidence="7" id="KW-1133">Transmembrane helix</keyword>
<keyword evidence="3" id="KW-0489">Methyltransferase</keyword>
<keyword evidence="2" id="KW-0698">rRNA processing</keyword>
<protein>
    <recommendedName>
        <fullName evidence="6">rRNA methyltransferase 2, mitochondrial</fullName>
    </recommendedName>
</protein>